<evidence type="ECO:0000256" key="2">
    <source>
        <dbReference type="HAMAP-Rule" id="MF_01477"/>
    </source>
</evidence>
<dbReference type="Proteomes" id="UP000563523">
    <property type="component" value="Unassembled WGS sequence"/>
</dbReference>
<dbReference type="PANTHER" id="PTHR21043:SF0">
    <property type="entry name" value="MITOCHONDRIAL ASSEMBLY OF RIBOSOMAL LARGE SUBUNIT PROTEIN 1"/>
    <property type="match status" value="1"/>
</dbReference>
<dbReference type="PANTHER" id="PTHR21043">
    <property type="entry name" value="IOJAP SUPERFAMILY ORTHOLOG"/>
    <property type="match status" value="1"/>
</dbReference>
<sequence length="111" mass="12299">MNLAVQAANDKRASEIKVLDMQAVSLLADYFVIATATTQRQVNAVVDNILEIEGQAGVQVNHVEGQKDSAWILIDIGDVIVHVFTPEMRSFYQLDKLWSDAQVVDVSDLIQ</sequence>
<dbReference type="AlphaFoldDB" id="A0A850QYI6"/>
<evidence type="ECO:0000313" key="4">
    <source>
        <dbReference type="Proteomes" id="UP000563523"/>
    </source>
</evidence>
<dbReference type="RefSeq" id="WP_176943158.1">
    <property type="nucleotide sequence ID" value="NZ_JABZEC010000006.1"/>
</dbReference>
<dbReference type="Gene3D" id="3.30.460.10">
    <property type="entry name" value="Beta Polymerase, domain 2"/>
    <property type="match status" value="1"/>
</dbReference>
<dbReference type="InterPro" id="IPR043519">
    <property type="entry name" value="NT_sf"/>
</dbReference>
<evidence type="ECO:0000313" key="3">
    <source>
        <dbReference type="EMBL" id="NVY96904.1"/>
    </source>
</evidence>
<organism evidence="3 4">
    <name type="scientific">Bombilactobacillus apium</name>
    <dbReference type="NCBI Taxonomy" id="2675299"/>
    <lineage>
        <taxon>Bacteria</taxon>
        <taxon>Bacillati</taxon>
        <taxon>Bacillota</taxon>
        <taxon>Bacilli</taxon>
        <taxon>Lactobacillales</taxon>
        <taxon>Lactobacillaceae</taxon>
        <taxon>Bombilactobacillus</taxon>
    </lineage>
</organism>
<dbReference type="GO" id="GO:0017148">
    <property type="term" value="P:negative regulation of translation"/>
    <property type="evidence" value="ECO:0007669"/>
    <property type="project" value="UniProtKB-UniRule"/>
</dbReference>
<dbReference type="Pfam" id="PF02410">
    <property type="entry name" value="RsfS"/>
    <property type="match status" value="1"/>
</dbReference>
<dbReference type="EMBL" id="JABZEC010000006">
    <property type="protein sequence ID" value="NVY96904.1"/>
    <property type="molecule type" value="Genomic_DNA"/>
</dbReference>
<dbReference type="GO" id="GO:0043023">
    <property type="term" value="F:ribosomal large subunit binding"/>
    <property type="evidence" value="ECO:0007669"/>
    <property type="project" value="TreeGrafter"/>
</dbReference>
<comment type="caution">
    <text evidence="3">The sequence shown here is derived from an EMBL/GenBank/DDBJ whole genome shotgun (WGS) entry which is preliminary data.</text>
</comment>
<comment type="function">
    <text evidence="2">Functions as a ribosomal silencing factor. Interacts with ribosomal protein uL14 (rplN), blocking formation of intersubunit bridge B8. Prevents association of the 30S and 50S ribosomal subunits and the formation of functional ribosomes, thus repressing translation.</text>
</comment>
<reference evidence="3 4" key="1">
    <citation type="submission" date="2020-06" db="EMBL/GenBank/DDBJ databases">
        <authorList>
            <person name="Kang J."/>
        </authorList>
    </citation>
    <scope>NUCLEOTIDE SEQUENCE [LARGE SCALE GENOMIC DNA]</scope>
    <source>
        <strain evidence="3 4">DCY120</strain>
    </source>
</reference>
<keyword evidence="4" id="KW-1185">Reference proteome</keyword>
<keyword evidence="2" id="KW-0810">Translation regulation</keyword>
<comment type="similarity">
    <text evidence="1 2">Belongs to the Iojap/RsfS family.</text>
</comment>
<accession>A0A850QYI6</accession>
<dbReference type="SUPFAM" id="SSF81301">
    <property type="entry name" value="Nucleotidyltransferase"/>
    <property type="match status" value="1"/>
</dbReference>
<name>A0A850QYI6_9LACO</name>
<dbReference type="NCBIfam" id="TIGR00090">
    <property type="entry name" value="rsfS_iojap_ybeB"/>
    <property type="match status" value="1"/>
</dbReference>
<comment type="subcellular location">
    <subcellularLocation>
        <location evidence="2">Cytoplasm</location>
    </subcellularLocation>
</comment>
<protein>
    <recommendedName>
        <fullName evidence="2">Ribosomal silencing factor RsfS</fullName>
    </recommendedName>
</protein>
<evidence type="ECO:0000256" key="1">
    <source>
        <dbReference type="ARBA" id="ARBA00010574"/>
    </source>
</evidence>
<comment type="subunit">
    <text evidence="2">Interacts with ribosomal protein uL14 (rplN).</text>
</comment>
<dbReference type="GO" id="GO:0042256">
    <property type="term" value="P:cytosolic ribosome assembly"/>
    <property type="evidence" value="ECO:0007669"/>
    <property type="project" value="UniProtKB-UniRule"/>
</dbReference>
<dbReference type="GO" id="GO:0090071">
    <property type="term" value="P:negative regulation of ribosome biogenesis"/>
    <property type="evidence" value="ECO:0007669"/>
    <property type="project" value="UniProtKB-UniRule"/>
</dbReference>
<keyword evidence="2" id="KW-0963">Cytoplasm</keyword>
<keyword evidence="2" id="KW-0678">Repressor</keyword>
<dbReference type="HAMAP" id="MF_01477">
    <property type="entry name" value="Iojap_RsfS"/>
    <property type="match status" value="1"/>
</dbReference>
<gene>
    <name evidence="2 3" type="primary">rsfS</name>
    <name evidence="3" type="ORF">HU830_07040</name>
</gene>
<dbReference type="GO" id="GO:0005737">
    <property type="term" value="C:cytoplasm"/>
    <property type="evidence" value="ECO:0007669"/>
    <property type="project" value="UniProtKB-SubCell"/>
</dbReference>
<dbReference type="InterPro" id="IPR004394">
    <property type="entry name" value="Iojap/RsfS/C7orf30"/>
</dbReference>
<proteinExistence type="inferred from homology"/>